<dbReference type="PANTHER" id="PTHR28554:SF1">
    <property type="entry name" value="LARGE RIBOSOMAL SUBUNIT PROTEIN ML45"/>
    <property type="match status" value="1"/>
</dbReference>
<evidence type="ECO:0000256" key="6">
    <source>
        <dbReference type="ARBA" id="ARBA00038073"/>
    </source>
</evidence>
<accession>A0ABD3GE71</accession>
<dbReference type="AlphaFoldDB" id="A0ABD3GE71"/>
<evidence type="ECO:0000313" key="10">
    <source>
        <dbReference type="EMBL" id="KAL3677488.1"/>
    </source>
</evidence>
<evidence type="ECO:0000256" key="7">
    <source>
        <dbReference type="ARBA" id="ARBA00039448"/>
    </source>
</evidence>
<dbReference type="Pfam" id="PF04280">
    <property type="entry name" value="Tim44"/>
    <property type="match status" value="1"/>
</dbReference>
<dbReference type="SMART" id="SM00978">
    <property type="entry name" value="Tim44"/>
    <property type="match status" value="1"/>
</dbReference>
<dbReference type="InterPro" id="IPR007379">
    <property type="entry name" value="Tim44-like_dom"/>
</dbReference>
<keyword evidence="4" id="KW-0496">Mitochondrion</keyword>
<dbReference type="InterPro" id="IPR051975">
    <property type="entry name" value="mtLSU_mL45"/>
</dbReference>
<dbReference type="GO" id="GO:0005739">
    <property type="term" value="C:mitochondrion"/>
    <property type="evidence" value="ECO:0007669"/>
    <property type="project" value="UniProtKB-SubCell"/>
</dbReference>
<dbReference type="InterPro" id="IPR032710">
    <property type="entry name" value="NTF2-like_dom_sf"/>
</dbReference>
<reference evidence="10 11" key="1">
    <citation type="submission" date="2024-09" db="EMBL/GenBank/DDBJ databases">
        <title>Chromosome-scale assembly of Riccia sorocarpa.</title>
        <authorList>
            <person name="Paukszto L."/>
        </authorList>
    </citation>
    <scope>NUCLEOTIDE SEQUENCE [LARGE SCALE GENOMIC DNA]</scope>
    <source>
        <strain evidence="10">LP-2024</strain>
        <tissue evidence="10">Aerial parts of the thallus</tissue>
    </source>
</reference>
<dbReference type="Proteomes" id="UP001633002">
    <property type="component" value="Unassembled WGS sequence"/>
</dbReference>
<dbReference type="PANTHER" id="PTHR28554">
    <property type="entry name" value="39S RIBOSOMAL PROTEIN L45, MITOCHONDRIAL"/>
    <property type="match status" value="1"/>
</dbReference>
<dbReference type="GO" id="GO:0005840">
    <property type="term" value="C:ribosome"/>
    <property type="evidence" value="ECO:0007669"/>
    <property type="project" value="UniProtKB-KW"/>
</dbReference>
<sequence>MPRFHVKDAWSAICRLSRRQGESSWSPSTSVPSASYFTSGNVASTSSRSNFFGAHTEANLPRGGLACITEWDRTSRVRCKVFGDGSDFSGTYSSLVGPSRVFVRSQHCGQLHRPSGLGLLLDSSSTLAERQFKCSLKQPGVRGYAKSVQVPQSMQKPMKLKLYMGSPGVIGEPYKPPPPPLPFFRRWFTKEGWARRKQSFMGMIKTSYTIAKLRQKTKGYSQQKFYQEASDLYKQINAALAEGERTKLRHLVTDSVFSIMKNELKHRENSTWAKVDWEMVGPITKMRTVQGRLIGVDKNNHDNAFVQLTVRINSKQRFAAYDKQGKIVAGDPEKELLVEDVWVFEKPLLLTEAKWRLCARLSL</sequence>
<protein>
    <recommendedName>
        <fullName evidence="7">Large ribosomal subunit protein mL45</fullName>
    </recommendedName>
    <alternativeName>
        <fullName evidence="8">39S ribosomal protein L45, mitochondrial</fullName>
    </alternativeName>
</protein>
<dbReference type="Gene3D" id="3.10.450.240">
    <property type="match status" value="1"/>
</dbReference>
<comment type="subcellular location">
    <subcellularLocation>
        <location evidence="1">Mitochondrion</location>
    </subcellularLocation>
</comment>
<name>A0ABD3GE71_9MARC</name>
<keyword evidence="2" id="KW-0809">Transit peptide</keyword>
<evidence type="ECO:0000313" key="11">
    <source>
        <dbReference type="Proteomes" id="UP001633002"/>
    </source>
</evidence>
<comment type="caution">
    <text evidence="10">The sequence shown here is derived from an EMBL/GenBank/DDBJ whole genome shotgun (WGS) entry which is preliminary data.</text>
</comment>
<evidence type="ECO:0000256" key="8">
    <source>
        <dbReference type="ARBA" id="ARBA00043031"/>
    </source>
</evidence>
<evidence type="ECO:0000256" key="3">
    <source>
        <dbReference type="ARBA" id="ARBA00022980"/>
    </source>
</evidence>
<evidence type="ECO:0000256" key="1">
    <source>
        <dbReference type="ARBA" id="ARBA00004173"/>
    </source>
</evidence>
<organism evidence="10 11">
    <name type="scientific">Riccia sorocarpa</name>
    <dbReference type="NCBI Taxonomy" id="122646"/>
    <lineage>
        <taxon>Eukaryota</taxon>
        <taxon>Viridiplantae</taxon>
        <taxon>Streptophyta</taxon>
        <taxon>Embryophyta</taxon>
        <taxon>Marchantiophyta</taxon>
        <taxon>Marchantiopsida</taxon>
        <taxon>Marchantiidae</taxon>
        <taxon>Marchantiales</taxon>
        <taxon>Ricciaceae</taxon>
        <taxon>Riccia</taxon>
    </lineage>
</organism>
<keyword evidence="5" id="KW-0687">Ribonucleoprotein</keyword>
<gene>
    <name evidence="10" type="ORF">R1sor_027436</name>
</gene>
<keyword evidence="11" id="KW-1185">Reference proteome</keyword>
<evidence type="ECO:0000259" key="9">
    <source>
        <dbReference type="SMART" id="SM00978"/>
    </source>
</evidence>
<comment type="similarity">
    <text evidence="6">Belongs to the mitochondrion-specific ribosomal protein mL45 family.</text>
</comment>
<feature type="domain" description="Tim44-like" evidence="9">
    <location>
        <begin position="206"/>
        <end position="362"/>
    </location>
</feature>
<evidence type="ECO:0000256" key="2">
    <source>
        <dbReference type="ARBA" id="ARBA00022946"/>
    </source>
</evidence>
<dbReference type="EMBL" id="JBJQOH010000008">
    <property type="protein sequence ID" value="KAL3677488.1"/>
    <property type="molecule type" value="Genomic_DNA"/>
</dbReference>
<evidence type="ECO:0000256" key="4">
    <source>
        <dbReference type="ARBA" id="ARBA00023128"/>
    </source>
</evidence>
<evidence type="ECO:0000256" key="5">
    <source>
        <dbReference type="ARBA" id="ARBA00023274"/>
    </source>
</evidence>
<dbReference type="GO" id="GO:1990904">
    <property type="term" value="C:ribonucleoprotein complex"/>
    <property type="evidence" value="ECO:0007669"/>
    <property type="project" value="UniProtKB-KW"/>
</dbReference>
<dbReference type="SUPFAM" id="SSF54427">
    <property type="entry name" value="NTF2-like"/>
    <property type="match status" value="1"/>
</dbReference>
<proteinExistence type="inferred from homology"/>
<keyword evidence="3" id="KW-0689">Ribosomal protein</keyword>